<keyword evidence="2" id="KW-0812">Transmembrane</keyword>
<dbReference type="GO" id="GO:0016020">
    <property type="term" value="C:membrane"/>
    <property type="evidence" value="ECO:0007669"/>
    <property type="project" value="UniProtKB-SubCell"/>
</dbReference>
<evidence type="ECO:0000313" key="5">
    <source>
        <dbReference type="EMBL" id="KAJ5241648.1"/>
    </source>
</evidence>
<evidence type="ECO:0000313" key="6">
    <source>
        <dbReference type="Proteomes" id="UP001147733"/>
    </source>
</evidence>
<dbReference type="PANTHER" id="PTHR42723">
    <property type="entry name" value="CHLOROPHYLL SYNTHASE"/>
    <property type="match status" value="1"/>
</dbReference>
<protein>
    <submittedName>
        <fullName evidence="5">Uncharacterized protein</fullName>
    </submittedName>
</protein>
<evidence type="ECO:0000256" key="2">
    <source>
        <dbReference type="ARBA" id="ARBA00022692"/>
    </source>
</evidence>
<dbReference type="AlphaFoldDB" id="A0A9W9PE59"/>
<dbReference type="RefSeq" id="XP_056504653.1">
    <property type="nucleotide sequence ID" value="XM_056642159.1"/>
</dbReference>
<evidence type="ECO:0000256" key="4">
    <source>
        <dbReference type="ARBA" id="ARBA00023136"/>
    </source>
</evidence>
<dbReference type="EMBL" id="JAPQKT010000002">
    <property type="protein sequence ID" value="KAJ5241648.1"/>
    <property type="molecule type" value="Genomic_DNA"/>
</dbReference>
<dbReference type="OrthoDB" id="434972at2759"/>
<proteinExistence type="predicted"/>
<dbReference type="Pfam" id="PF01040">
    <property type="entry name" value="UbiA"/>
    <property type="match status" value="1"/>
</dbReference>
<evidence type="ECO:0000256" key="1">
    <source>
        <dbReference type="ARBA" id="ARBA00004141"/>
    </source>
</evidence>
<dbReference type="GO" id="GO:0016765">
    <property type="term" value="F:transferase activity, transferring alkyl or aryl (other than methyl) groups"/>
    <property type="evidence" value="ECO:0007669"/>
    <property type="project" value="InterPro"/>
</dbReference>
<reference evidence="5" key="1">
    <citation type="submission" date="2022-11" db="EMBL/GenBank/DDBJ databases">
        <authorList>
            <person name="Petersen C."/>
        </authorList>
    </citation>
    <scope>NUCLEOTIDE SEQUENCE</scope>
    <source>
        <strain evidence="5">IBT 23319</strain>
    </source>
</reference>
<name>A0A9W9PE59_PENCI</name>
<dbReference type="Proteomes" id="UP001147733">
    <property type="component" value="Unassembled WGS sequence"/>
</dbReference>
<dbReference type="GeneID" id="81381326"/>
<organism evidence="5 6">
    <name type="scientific">Penicillium citrinum</name>
    <dbReference type="NCBI Taxonomy" id="5077"/>
    <lineage>
        <taxon>Eukaryota</taxon>
        <taxon>Fungi</taxon>
        <taxon>Dikarya</taxon>
        <taxon>Ascomycota</taxon>
        <taxon>Pezizomycotina</taxon>
        <taxon>Eurotiomycetes</taxon>
        <taxon>Eurotiomycetidae</taxon>
        <taxon>Eurotiales</taxon>
        <taxon>Aspergillaceae</taxon>
        <taxon>Penicillium</taxon>
    </lineage>
</organism>
<dbReference type="CDD" id="cd13965">
    <property type="entry name" value="PT_UbiA_3"/>
    <property type="match status" value="1"/>
</dbReference>
<reference evidence="5" key="2">
    <citation type="journal article" date="2023" name="IMA Fungus">
        <title>Comparative genomic study of the Penicillium genus elucidates a diverse pangenome and 15 lateral gene transfer events.</title>
        <authorList>
            <person name="Petersen C."/>
            <person name="Sorensen T."/>
            <person name="Nielsen M.R."/>
            <person name="Sondergaard T.E."/>
            <person name="Sorensen J.L."/>
            <person name="Fitzpatrick D.A."/>
            <person name="Frisvad J.C."/>
            <person name="Nielsen K.L."/>
        </authorList>
    </citation>
    <scope>NUCLEOTIDE SEQUENCE</scope>
    <source>
        <strain evidence="5">IBT 23319</strain>
    </source>
</reference>
<comment type="caution">
    <text evidence="5">The sequence shown here is derived from an EMBL/GenBank/DDBJ whole genome shotgun (WGS) entry which is preliminary data.</text>
</comment>
<sequence>MTQYMKLIYHIVKHEVYLTYRLMRSNVDAAFVPFPIFTTASLLYRGAELDEILHTIAHAIGYGFLFAYTIDLANNAEGSTLEDEINKPDRPIVSKLTTINAIRARYYISSGIWLIYSHFLNVKKWAVTWVVTVLIHYGLHAARFGPMKDICMTIATAVQLMACWEIGGSDVEVGWSWVKLITMWAVPTVPIQDFRDVPGDIACGRRTTPILLGVIPGICVPPGN</sequence>
<dbReference type="PANTHER" id="PTHR42723:SF1">
    <property type="entry name" value="CHLOROPHYLL SYNTHASE, CHLOROPLASTIC"/>
    <property type="match status" value="1"/>
</dbReference>
<keyword evidence="3" id="KW-1133">Transmembrane helix</keyword>
<comment type="subcellular location">
    <subcellularLocation>
        <location evidence="1">Membrane</location>
        <topology evidence="1">Multi-pass membrane protein</topology>
    </subcellularLocation>
</comment>
<evidence type="ECO:0000256" key="3">
    <source>
        <dbReference type="ARBA" id="ARBA00022989"/>
    </source>
</evidence>
<keyword evidence="4" id="KW-0472">Membrane</keyword>
<dbReference type="InterPro" id="IPR050475">
    <property type="entry name" value="Prenyltransferase_related"/>
</dbReference>
<gene>
    <name evidence="5" type="ORF">N7469_003239</name>
</gene>
<keyword evidence="6" id="KW-1185">Reference proteome</keyword>
<accession>A0A9W9PE59</accession>
<dbReference type="InterPro" id="IPR000537">
    <property type="entry name" value="UbiA_prenyltransferase"/>
</dbReference>